<dbReference type="Pfam" id="PF00501">
    <property type="entry name" value="AMP-binding"/>
    <property type="match status" value="1"/>
</dbReference>
<name>A0A9X3N6X0_9ACTN</name>
<sequence length="373" mass="38890">MLAIETPAGSLTYDELDERASAVRISAPRVALALPPGLEFAIALRACMLAGVEAVPVDLREPSRRLAGAGQVLEQIDNGRQEKGAGFGLVVHTSGTTGTPRPIGLSHAQIQANSDAVTSVISPGRWLCPLPLSHIGGLMVLLRSWLTRTTAVLGPADTPDVTVASLVPTQLARLIDRPPPSSLECVMLGGAPADPTLLVRARDAGWPVRPSYGLTQACSAVALADVGDLETSGRPLPGVTIDLAADGEIIVSGPSVVGGTHATGDLGAWLGDRLVVHGRKVDTIVSGGENVMPQEVEAVLLSHPAVAEAAVFGRPSAEWGEAVTAFVVLRDEAPDLREFARSRLAPFKVPKAIEEVAELPRNAAGKILRRELA</sequence>
<dbReference type="EMBL" id="JAPDDP010000017">
    <property type="protein sequence ID" value="MDA0180970.1"/>
    <property type="molecule type" value="Genomic_DNA"/>
</dbReference>
<dbReference type="InterPro" id="IPR025110">
    <property type="entry name" value="AMP-bd_C"/>
</dbReference>
<feature type="domain" description="AMP-binding enzyme C-terminal" evidence="2">
    <location>
        <begin position="295"/>
        <end position="366"/>
    </location>
</feature>
<evidence type="ECO:0000259" key="1">
    <source>
        <dbReference type="Pfam" id="PF00501"/>
    </source>
</evidence>
<dbReference type="InterPro" id="IPR042099">
    <property type="entry name" value="ANL_N_sf"/>
</dbReference>
<accession>A0A9X3N6X0</accession>
<dbReference type="Pfam" id="PF13193">
    <property type="entry name" value="AMP-binding_C"/>
    <property type="match status" value="1"/>
</dbReference>
<dbReference type="InterPro" id="IPR000873">
    <property type="entry name" value="AMP-dep_synth/lig_dom"/>
</dbReference>
<proteinExistence type="predicted"/>
<dbReference type="Gene3D" id="3.40.50.12780">
    <property type="entry name" value="N-terminal domain of ligase-like"/>
    <property type="match status" value="2"/>
</dbReference>
<dbReference type="GO" id="GO:0006631">
    <property type="term" value="P:fatty acid metabolic process"/>
    <property type="evidence" value="ECO:0007669"/>
    <property type="project" value="TreeGrafter"/>
</dbReference>
<dbReference type="AlphaFoldDB" id="A0A9X3N6X0"/>
<comment type="caution">
    <text evidence="3">The sequence shown here is derived from an EMBL/GenBank/DDBJ whole genome shotgun (WGS) entry which is preliminary data.</text>
</comment>
<reference evidence="3" key="1">
    <citation type="submission" date="2022-10" db="EMBL/GenBank/DDBJ databases">
        <title>The WGS of Solirubrobacter phytolaccae KCTC 29190.</title>
        <authorList>
            <person name="Jiang Z."/>
        </authorList>
    </citation>
    <scope>NUCLEOTIDE SEQUENCE</scope>
    <source>
        <strain evidence="3">KCTC 29190</strain>
    </source>
</reference>
<dbReference type="PANTHER" id="PTHR43201">
    <property type="entry name" value="ACYL-COA SYNTHETASE"/>
    <property type="match status" value="1"/>
</dbReference>
<protein>
    <submittedName>
        <fullName evidence="3">AMP-binding protein</fullName>
    </submittedName>
</protein>
<feature type="domain" description="AMP-dependent synthetase/ligase" evidence="1">
    <location>
        <begin position="90"/>
        <end position="259"/>
    </location>
</feature>
<dbReference type="Gene3D" id="3.30.300.30">
    <property type="match status" value="1"/>
</dbReference>
<dbReference type="SUPFAM" id="SSF56801">
    <property type="entry name" value="Acetyl-CoA synthetase-like"/>
    <property type="match status" value="1"/>
</dbReference>
<organism evidence="3 4">
    <name type="scientific">Solirubrobacter phytolaccae</name>
    <dbReference type="NCBI Taxonomy" id="1404360"/>
    <lineage>
        <taxon>Bacteria</taxon>
        <taxon>Bacillati</taxon>
        <taxon>Actinomycetota</taxon>
        <taxon>Thermoleophilia</taxon>
        <taxon>Solirubrobacterales</taxon>
        <taxon>Solirubrobacteraceae</taxon>
        <taxon>Solirubrobacter</taxon>
    </lineage>
</organism>
<dbReference type="GO" id="GO:0031956">
    <property type="term" value="F:medium-chain fatty acid-CoA ligase activity"/>
    <property type="evidence" value="ECO:0007669"/>
    <property type="project" value="TreeGrafter"/>
</dbReference>
<evidence type="ECO:0000313" key="3">
    <source>
        <dbReference type="EMBL" id="MDA0180970.1"/>
    </source>
</evidence>
<evidence type="ECO:0000259" key="2">
    <source>
        <dbReference type="Pfam" id="PF13193"/>
    </source>
</evidence>
<evidence type="ECO:0000313" key="4">
    <source>
        <dbReference type="Proteomes" id="UP001147653"/>
    </source>
</evidence>
<dbReference type="Proteomes" id="UP001147653">
    <property type="component" value="Unassembled WGS sequence"/>
</dbReference>
<keyword evidence="4" id="KW-1185">Reference proteome</keyword>
<dbReference type="PANTHER" id="PTHR43201:SF32">
    <property type="entry name" value="2-SUCCINYLBENZOATE--COA LIGASE, CHLOROPLASTIC_PEROXISOMAL"/>
    <property type="match status" value="1"/>
</dbReference>
<gene>
    <name evidence="3" type="ORF">OJ997_11745</name>
</gene>
<dbReference type="RefSeq" id="WP_270025281.1">
    <property type="nucleotide sequence ID" value="NZ_JAPDDP010000017.1"/>
</dbReference>
<dbReference type="InterPro" id="IPR045851">
    <property type="entry name" value="AMP-bd_C_sf"/>
</dbReference>